<dbReference type="PANTHER" id="PTHR43899">
    <property type="entry name" value="RH59310P"/>
    <property type="match status" value="1"/>
</dbReference>
<proteinExistence type="inferred from homology"/>
<dbReference type="PANTHER" id="PTHR43899:SF13">
    <property type="entry name" value="RH59310P"/>
    <property type="match status" value="1"/>
</dbReference>
<dbReference type="AlphaFoldDB" id="A0A6J7RVH2"/>
<organism evidence="3">
    <name type="scientific">freshwater metagenome</name>
    <dbReference type="NCBI Taxonomy" id="449393"/>
    <lineage>
        <taxon>unclassified sequences</taxon>
        <taxon>metagenomes</taxon>
        <taxon>ecological metagenomes</taxon>
    </lineage>
</organism>
<dbReference type="InterPro" id="IPR051019">
    <property type="entry name" value="VLCFA-Steroid_DH"/>
</dbReference>
<dbReference type="PIRSF" id="PIRSF000126">
    <property type="entry name" value="11-beta-HSD1"/>
    <property type="match status" value="1"/>
</dbReference>
<comment type="similarity">
    <text evidence="1">Belongs to the short-chain dehydrogenases/reductases (SDR) family.</text>
</comment>
<evidence type="ECO:0000256" key="1">
    <source>
        <dbReference type="ARBA" id="ARBA00006484"/>
    </source>
</evidence>
<dbReference type="GO" id="GO:0016491">
    <property type="term" value="F:oxidoreductase activity"/>
    <property type="evidence" value="ECO:0007669"/>
    <property type="project" value="UniProtKB-KW"/>
</dbReference>
<dbReference type="PRINTS" id="PR00081">
    <property type="entry name" value="GDHRDH"/>
</dbReference>
<dbReference type="EMBL" id="CAFBPY010000001">
    <property type="protein sequence ID" value="CAB5032841.1"/>
    <property type="molecule type" value="Genomic_DNA"/>
</dbReference>
<sequence length="254" mass="27809">MWALVTGATSGIGAEFTKLLAKEHYNIILVARDEIRLKKSAEELEQEFGVITEIIVADLSVENEIVLVEKRLLSSNPSLAVGVLINNAGYGLKGRFINHTSAAEVDLLNVLVTAILRLTHAALPNMRNAKSGYIINVGSVAGWLTGSTYSAAKAWVNVFSEYLNADLAKDGITVTSLAPGFTHTEFHQRGGMKMGAVPEFLWEKAAEVAKAGWEGARRGDAVVISGKQYRVIVFIARHLPRKLVRRIQTHRKFT</sequence>
<dbReference type="Gene3D" id="3.40.50.720">
    <property type="entry name" value="NAD(P)-binding Rossmann-like Domain"/>
    <property type="match status" value="1"/>
</dbReference>
<evidence type="ECO:0000256" key="2">
    <source>
        <dbReference type="ARBA" id="ARBA00023002"/>
    </source>
</evidence>
<dbReference type="PRINTS" id="PR00080">
    <property type="entry name" value="SDRFAMILY"/>
</dbReference>
<gene>
    <name evidence="3" type="ORF">UFOPK4209_00015</name>
</gene>
<accession>A0A6J7RVH2</accession>
<reference evidence="3" key="1">
    <citation type="submission" date="2020-05" db="EMBL/GenBank/DDBJ databases">
        <authorList>
            <person name="Chiriac C."/>
            <person name="Salcher M."/>
            <person name="Ghai R."/>
            <person name="Kavagutti S V."/>
        </authorList>
    </citation>
    <scope>NUCLEOTIDE SEQUENCE</scope>
</reference>
<name>A0A6J7RVH2_9ZZZZ</name>
<dbReference type="InterPro" id="IPR036291">
    <property type="entry name" value="NAD(P)-bd_dom_sf"/>
</dbReference>
<dbReference type="InterPro" id="IPR002347">
    <property type="entry name" value="SDR_fam"/>
</dbReference>
<protein>
    <submittedName>
        <fullName evidence="3">Unannotated protein</fullName>
    </submittedName>
</protein>
<dbReference type="SUPFAM" id="SSF51735">
    <property type="entry name" value="NAD(P)-binding Rossmann-fold domains"/>
    <property type="match status" value="1"/>
</dbReference>
<keyword evidence="2" id="KW-0560">Oxidoreductase</keyword>
<dbReference type="Pfam" id="PF00106">
    <property type="entry name" value="adh_short"/>
    <property type="match status" value="1"/>
</dbReference>
<evidence type="ECO:0000313" key="3">
    <source>
        <dbReference type="EMBL" id="CAB5032841.1"/>
    </source>
</evidence>